<evidence type="ECO:0000256" key="3">
    <source>
        <dbReference type="ARBA" id="ARBA00023163"/>
    </source>
</evidence>
<dbReference type="RefSeq" id="WP_369060771.1">
    <property type="nucleotide sequence ID" value="NZ_CP158375.1"/>
</dbReference>
<feature type="region of interest" description="Disordered" evidence="5">
    <location>
        <begin position="1"/>
        <end position="24"/>
    </location>
</feature>
<dbReference type="AlphaFoldDB" id="A0AB39KV92"/>
<dbReference type="PROSITE" id="PS50977">
    <property type="entry name" value="HTH_TETR_2"/>
    <property type="match status" value="1"/>
</dbReference>
<dbReference type="Pfam" id="PF00440">
    <property type="entry name" value="TetR_N"/>
    <property type="match status" value="1"/>
</dbReference>
<evidence type="ECO:0000256" key="4">
    <source>
        <dbReference type="PROSITE-ProRule" id="PRU00335"/>
    </source>
</evidence>
<dbReference type="InterPro" id="IPR009057">
    <property type="entry name" value="Homeodomain-like_sf"/>
</dbReference>
<keyword evidence="3" id="KW-0804">Transcription</keyword>
<dbReference type="InterPro" id="IPR025996">
    <property type="entry name" value="MT1864/Rv1816-like_C"/>
</dbReference>
<dbReference type="GO" id="GO:0003700">
    <property type="term" value="F:DNA-binding transcription factor activity"/>
    <property type="evidence" value="ECO:0007669"/>
    <property type="project" value="TreeGrafter"/>
</dbReference>
<protein>
    <submittedName>
        <fullName evidence="7">TetR/AcrR family transcriptional regulator</fullName>
    </submittedName>
</protein>
<dbReference type="GO" id="GO:0000976">
    <property type="term" value="F:transcription cis-regulatory region binding"/>
    <property type="evidence" value="ECO:0007669"/>
    <property type="project" value="TreeGrafter"/>
</dbReference>
<dbReference type="EMBL" id="CP158375">
    <property type="protein sequence ID" value="XDO97507.1"/>
    <property type="molecule type" value="Genomic_DNA"/>
</dbReference>
<dbReference type="PANTHER" id="PTHR30055:SF234">
    <property type="entry name" value="HTH-TYPE TRANSCRIPTIONAL REGULATOR BETI"/>
    <property type="match status" value="1"/>
</dbReference>
<accession>A0AB39KV92</accession>
<gene>
    <name evidence="7" type="ORF">ABOZ73_03545</name>
</gene>
<reference evidence="7" key="1">
    <citation type="submission" date="2024-06" db="EMBL/GenBank/DDBJ databases">
        <title>Caulobacter inopinatus, sp. nov.</title>
        <authorList>
            <person name="Donachie S.P."/>
        </authorList>
    </citation>
    <scope>NUCLEOTIDE SEQUENCE</scope>
    <source>
        <strain evidence="7">73W</strain>
    </source>
</reference>
<sequence>MSAEFTRTSVSRSPRKRKGQGGERREEILAEALRLIGERGVHGVSTRQIAEAVGVSQPSLYAYFPSRDAIVDELHDRAFVLLVQALERFTPTPGTPLEQAVEYLRVYVDFGLNNPDAYRVAFMIEGAGKVAETPAEKAGKPAMQAFDSLREAVRNLHAAGRAHGDDPEAIAQCLWAGLHGLVSLLIARPGFPWAEREALIRTHLTMLARGVLADQAAE</sequence>
<keyword evidence="2 4" id="KW-0238">DNA-binding</keyword>
<dbReference type="SUPFAM" id="SSF46689">
    <property type="entry name" value="Homeodomain-like"/>
    <property type="match status" value="1"/>
</dbReference>
<feature type="DNA-binding region" description="H-T-H motif" evidence="4">
    <location>
        <begin position="45"/>
        <end position="64"/>
    </location>
</feature>
<organism evidence="7">
    <name type="scientific">Caulobacter sp. 73W</name>
    <dbReference type="NCBI Taxonomy" id="3161137"/>
    <lineage>
        <taxon>Bacteria</taxon>
        <taxon>Pseudomonadati</taxon>
        <taxon>Pseudomonadota</taxon>
        <taxon>Alphaproteobacteria</taxon>
        <taxon>Caulobacterales</taxon>
        <taxon>Caulobacteraceae</taxon>
        <taxon>Caulobacter</taxon>
    </lineage>
</organism>
<evidence type="ECO:0000256" key="2">
    <source>
        <dbReference type="ARBA" id="ARBA00023125"/>
    </source>
</evidence>
<dbReference type="PRINTS" id="PR00455">
    <property type="entry name" value="HTHTETR"/>
</dbReference>
<evidence type="ECO:0000259" key="6">
    <source>
        <dbReference type="PROSITE" id="PS50977"/>
    </source>
</evidence>
<dbReference type="InterPro" id="IPR001647">
    <property type="entry name" value="HTH_TetR"/>
</dbReference>
<feature type="domain" description="HTH tetR-type" evidence="6">
    <location>
        <begin position="22"/>
        <end position="82"/>
    </location>
</feature>
<evidence type="ECO:0000256" key="5">
    <source>
        <dbReference type="SAM" id="MobiDB-lite"/>
    </source>
</evidence>
<name>A0AB39KV92_9CAUL</name>
<feature type="compositionally biased region" description="Polar residues" evidence="5">
    <location>
        <begin position="1"/>
        <end position="12"/>
    </location>
</feature>
<dbReference type="Pfam" id="PF13305">
    <property type="entry name" value="TetR_C_33"/>
    <property type="match status" value="1"/>
</dbReference>
<proteinExistence type="predicted"/>
<dbReference type="InterPro" id="IPR050109">
    <property type="entry name" value="HTH-type_TetR-like_transc_reg"/>
</dbReference>
<dbReference type="Gene3D" id="1.10.357.10">
    <property type="entry name" value="Tetracycline Repressor, domain 2"/>
    <property type="match status" value="1"/>
</dbReference>
<dbReference type="InterPro" id="IPR036271">
    <property type="entry name" value="Tet_transcr_reg_TetR-rel_C_sf"/>
</dbReference>
<evidence type="ECO:0000313" key="7">
    <source>
        <dbReference type="EMBL" id="XDO97507.1"/>
    </source>
</evidence>
<dbReference type="SUPFAM" id="SSF48498">
    <property type="entry name" value="Tetracyclin repressor-like, C-terminal domain"/>
    <property type="match status" value="1"/>
</dbReference>
<keyword evidence="1" id="KW-0805">Transcription regulation</keyword>
<dbReference type="PANTHER" id="PTHR30055">
    <property type="entry name" value="HTH-TYPE TRANSCRIPTIONAL REGULATOR RUTR"/>
    <property type="match status" value="1"/>
</dbReference>
<evidence type="ECO:0000256" key="1">
    <source>
        <dbReference type="ARBA" id="ARBA00023015"/>
    </source>
</evidence>